<reference evidence="8 9" key="1">
    <citation type="submission" date="2020-11" db="EMBL/GenBank/DDBJ databases">
        <title>Kefir isolates.</title>
        <authorList>
            <person name="Marcisauskas S."/>
            <person name="Kim Y."/>
            <person name="Blasche S."/>
        </authorList>
    </citation>
    <scope>NUCLEOTIDE SEQUENCE [LARGE SCALE GENOMIC DNA]</scope>
    <source>
        <strain evidence="8 9">OG2</strain>
    </source>
</reference>
<evidence type="ECO:0000256" key="4">
    <source>
        <dbReference type="ARBA" id="ARBA00023242"/>
    </source>
</evidence>
<feature type="region of interest" description="Disordered" evidence="6">
    <location>
        <begin position="179"/>
        <end position="198"/>
    </location>
</feature>
<dbReference type="GO" id="GO:0001228">
    <property type="term" value="F:DNA-binding transcription activator activity, RNA polymerase II-specific"/>
    <property type="evidence" value="ECO:0007669"/>
    <property type="project" value="TreeGrafter"/>
</dbReference>
<dbReference type="SUPFAM" id="SSF57959">
    <property type="entry name" value="Leucine zipper domain"/>
    <property type="match status" value="1"/>
</dbReference>
<accession>A0A9P6WCK9</accession>
<keyword evidence="2" id="KW-0805">Transcription regulation</keyword>
<dbReference type="PANTHER" id="PTHR40621:SF7">
    <property type="entry name" value="BZIP DOMAIN-CONTAINING PROTEIN"/>
    <property type="match status" value="1"/>
</dbReference>
<dbReference type="CDD" id="cd14688">
    <property type="entry name" value="bZIP_YAP"/>
    <property type="match status" value="1"/>
</dbReference>
<evidence type="ECO:0000313" key="8">
    <source>
        <dbReference type="EMBL" id="KAG0669906.1"/>
    </source>
</evidence>
<dbReference type="OrthoDB" id="2285533at2759"/>
<comment type="subcellular location">
    <subcellularLocation>
        <location evidence="1">Nucleus</location>
    </subcellularLocation>
</comment>
<name>A0A9P6WCK9_MAUEX</name>
<dbReference type="InterPro" id="IPR004827">
    <property type="entry name" value="bZIP"/>
</dbReference>
<dbReference type="Gene3D" id="1.20.5.170">
    <property type="match status" value="1"/>
</dbReference>
<keyword evidence="4" id="KW-0539">Nucleus</keyword>
<dbReference type="PROSITE" id="PS00036">
    <property type="entry name" value="BZIP_BASIC"/>
    <property type="match status" value="1"/>
</dbReference>
<sequence>MTVTNNTSLLPELKPKNIDVNESLRLSKILISKNWALPSKTTKRSSKVTDRKIKKTNVVSPRDEKKVLQNRDAQRAYRERKANKIKEMEETIESLQKLVIHWKNKYNLKEKELNDIVNSQNVGTHNKIVSTAEIPSTPHNHTQNISVPVPITETKTETEPPTKCGFCNESSSCVCTELEHTDDNNSNNSNSEEQNKQKSISLLPAPVSKKNNEPSMFNCSGSSATCEKCSNIEETCIKPATSTIILESNEIDFTDMRNNNNNNNNSTLSELIKLNNGTTFQRIKRQMK</sequence>
<organism evidence="8 9">
    <name type="scientific">Maudiozyma exigua</name>
    <name type="common">Yeast</name>
    <name type="synonym">Kazachstania exigua</name>
    <dbReference type="NCBI Taxonomy" id="34358"/>
    <lineage>
        <taxon>Eukaryota</taxon>
        <taxon>Fungi</taxon>
        <taxon>Dikarya</taxon>
        <taxon>Ascomycota</taxon>
        <taxon>Saccharomycotina</taxon>
        <taxon>Saccharomycetes</taxon>
        <taxon>Saccharomycetales</taxon>
        <taxon>Saccharomycetaceae</taxon>
        <taxon>Maudiozyma</taxon>
    </lineage>
</organism>
<feature type="coiled-coil region" evidence="5">
    <location>
        <begin position="78"/>
        <end position="105"/>
    </location>
</feature>
<comment type="caution">
    <text evidence="8">The sequence shown here is derived from an EMBL/GenBank/DDBJ whole genome shotgun (WGS) entry which is preliminary data.</text>
</comment>
<dbReference type="GO" id="GO:0090575">
    <property type="term" value="C:RNA polymerase II transcription regulator complex"/>
    <property type="evidence" value="ECO:0007669"/>
    <property type="project" value="TreeGrafter"/>
</dbReference>
<gene>
    <name evidence="8" type="ORF">C6P45_003188</name>
</gene>
<evidence type="ECO:0000256" key="2">
    <source>
        <dbReference type="ARBA" id="ARBA00023015"/>
    </source>
</evidence>
<dbReference type="InterPro" id="IPR050936">
    <property type="entry name" value="AP-1-like"/>
</dbReference>
<evidence type="ECO:0000313" key="9">
    <source>
        <dbReference type="Proteomes" id="UP000750334"/>
    </source>
</evidence>
<evidence type="ECO:0000256" key="1">
    <source>
        <dbReference type="ARBA" id="ARBA00004123"/>
    </source>
</evidence>
<evidence type="ECO:0000256" key="5">
    <source>
        <dbReference type="SAM" id="Coils"/>
    </source>
</evidence>
<proteinExistence type="predicted"/>
<dbReference type="Proteomes" id="UP000750334">
    <property type="component" value="Unassembled WGS sequence"/>
</dbReference>
<dbReference type="EMBL" id="PUHR01000031">
    <property type="protein sequence ID" value="KAG0669906.1"/>
    <property type="molecule type" value="Genomic_DNA"/>
</dbReference>
<feature type="domain" description="BZIP" evidence="7">
    <location>
        <begin position="65"/>
        <end position="80"/>
    </location>
</feature>
<protein>
    <recommendedName>
        <fullName evidence="7">BZIP domain-containing protein</fullName>
    </recommendedName>
</protein>
<evidence type="ECO:0000256" key="6">
    <source>
        <dbReference type="SAM" id="MobiDB-lite"/>
    </source>
</evidence>
<keyword evidence="9" id="KW-1185">Reference proteome</keyword>
<keyword evidence="3" id="KW-0804">Transcription</keyword>
<dbReference type="SMART" id="SM00338">
    <property type="entry name" value="BRLZ"/>
    <property type="match status" value="1"/>
</dbReference>
<evidence type="ECO:0000256" key="3">
    <source>
        <dbReference type="ARBA" id="ARBA00023163"/>
    </source>
</evidence>
<keyword evidence="5" id="KW-0175">Coiled coil</keyword>
<dbReference type="PANTHER" id="PTHR40621">
    <property type="entry name" value="TRANSCRIPTION FACTOR KAPC-RELATED"/>
    <property type="match status" value="1"/>
</dbReference>
<dbReference type="GO" id="GO:0000976">
    <property type="term" value="F:transcription cis-regulatory region binding"/>
    <property type="evidence" value="ECO:0007669"/>
    <property type="project" value="InterPro"/>
</dbReference>
<evidence type="ECO:0000259" key="7">
    <source>
        <dbReference type="PROSITE" id="PS00036"/>
    </source>
</evidence>
<dbReference type="AlphaFoldDB" id="A0A9P6WCK9"/>
<dbReference type="InterPro" id="IPR046347">
    <property type="entry name" value="bZIP_sf"/>
</dbReference>